<organism evidence="3 4">
    <name type="scientific">Chryseobacterium joostei</name>
    <dbReference type="NCBI Taxonomy" id="112234"/>
    <lineage>
        <taxon>Bacteria</taxon>
        <taxon>Pseudomonadati</taxon>
        <taxon>Bacteroidota</taxon>
        <taxon>Flavobacteriia</taxon>
        <taxon>Flavobacteriales</taxon>
        <taxon>Weeksellaceae</taxon>
        <taxon>Chryseobacterium group</taxon>
        <taxon>Chryseobacterium</taxon>
    </lineage>
</organism>
<evidence type="ECO:0000256" key="1">
    <source>
        <dbReference type="ARBA" id="ARBA00022729"/>
    </source>
</evidence>
<dbReference type="Proteomes" id="UP000279541">
    <property type="component" value="Chromosome"/>
</dbReference>
<dbReference type="EMBL" id="CP033926">
    <property type="protein sequence ID" value="AZB01821.1"/>
    <property type="molecule type" value="Genomic_DNA"/>
</dbReference>
<dbReference type="Gene3D" id="4.10.1080.10">
    <property type="entry name" value="TSP type-3 repeat"/>
    <property type="match status" value="1"/>
</dbReference>
<evidence type="ECO:0000259" key="2">
    <source>
        <dbReference type="Pfam" id="PF18962"/>
    </source>
</evidence>
<reference evidence="3 4" key="1">
    <citation type="submission" date="2018-11" db="EMBL/GenBank/DDBJ databases">
        <title>Proposal to divide the Flavobacteriaceae and reorganize its genera based on Amino Acid Identity values calculated from whole genome sequences.</title>
        <authorList>
            <person name="Nicholson A.C."/>
            <person name="Gulvik C.A."/>
            <person name="Whitney A.M."/>
            <person name="Humrighouse B.W."/>
            <person name="Bell M."/>
            <person name="Holmes B."/>
            <person name="Steigerwalt A.G."/>
            <person name="Villarma A."/>
            <person name="Sheth M."/>
            <person name="Batra D."/>
            <person name="Pryor J."/>
            <person name="Bernardet J.-F."/>
            <person name="Hugo C."/>
            <person name="Kampfer P."/>
            <person name="Newman J."/>
            <person name="McQuiston J.R."/>
        </authorList>
    </citation>
    <scope>NUCLEOTIDE SEQUENCE [LARGE SCALE GENOMIC DNA]</scope>
    <source>
        <strain evidence="3 4">DSM 16927</strain>
    </source>
</reference>
<dbReference type="NCBIfam" id="TIGR04183">
    <property type="entry name" value="Por_Secre_tail"/>
    <property type="match status" value="1"/>
</dbReference>
<dbReference type="SUPFAM" id="SSF103647">
    <property type="entry name" value="TSP type-3 repeat"/>
    <property type="match status" value="1"/>
</dbReference>
<evidence type="ECO:0000313" key="3">
    <source>
        <dbReference type="EMBL" id="AZB01821.1"/>
    </source>
</evidence>
<name>A0ABN5SG52_9FLAO</name>
<gene>
    <name evidence="3" type="ORF">EG359_20485</name>
</gene>
<evidence type="ECO:0000313" key="4">
    <source>
        <dbReference type="Proteomes" id="UP000279541"/>
    </source>
</evidence>
<dbReference type="InterPro" id="IPR026444">
    <property type="entry name" value="Secre_tail"/>
</dbReference>
<accession>A0ABN5SG52</accession>
<keyword evidence="1" id="KW-0732">Signal</keyword>
<sequence length="252" mass="27857">MFGFKGILNQKIFKILTMKKKYFITLCFLSSSLYFSQLPLDLDQDGILNSTDNCILKYNPSQSDEDSDGIGDSCDCSPSFANPNGQQTPDVLIWNVPSNPISTGTLVTFKAEIYNGTPTYQWKKNGNNVGSNSSIYTDNTLVNGDQIICKLINFDPCNSGNIESVSNTISISTSSLAISEIAFKENLIFPVPAKDIIHFKNFKNNTKAEVYDMNGKLITVLKIINESANIAMLKSGLYILKMDGLKTKLIIQ</sequence>
<protein>
    <submittedName>
        <fullName evidence="3">T9SS C-terminal target domain-containing protein</fullName>
    </submittedName>
</protein>
<proteinExistence type="predicted"/>
<keyword evidence="4" id="KW-1185">Reference proteome</keyword>
<feature type="domain" description="Secretion system C-terminal sorting" evidence="2">
    <location>
        <begin position="188"/>
        <end position="250"/>
    </location>
</feature>
<dbReference type="InterPro" id="IPR028974">
    <property type="entry name" value="TSP_type-3_rpt"/>
</dbReference>
<dbReference type="Pfam" id="PF18962">
    <property type="entry name" value="Por_Secre_tail"/>
    <property type="match status" value="1"/>
</dbReference>
<dbReference type="Gene3D" id="2.60.40.10">
    <property type="entry name" value="Immunoglobulins"/>
    <property type="match status" value="1"/>
</dbReference>
<dbReference type="InterPro" id="IPR013783">
    <property type="entry name" value="Ig-like_fold"/>
</dbReference>